<dbReference type="GO" id="GO:0003729">
    <property type="term" value="F:mRNA binding"/>
    <property type="evidence" value="ECO:0000318"/>
    <property type="project" value="GO_Central"/>
</dbReference>
<reference evidence="5" key="2">
    <citation type="submission" date="2020-06" db="EMBL/GenBank/DDBJ databases">
        <title>Helianthus annuus Genome sequencing and assembly Release 2.</title>
        <authorList>
            <person name="Gouzy J."/>
            <person name="Langlade N."/>
            <person name="Munos S."/>
        </authorList>
    </citation>
    <scope>NUCLEOTIDE SEQUENCE</scope>
    <source>
        <tissue evidence="5">Leaves</tissue>
    </source>
</reference>
<keyword evidence="3" id="KW-0687">Ribonucleoprotein</keyword>
<reference evidence="5" key="1">
    <citation type="journal article" date="2017" name="Nature">
        <title>The sunflower genome provides insights into oil metabolism, flowering and Asterid evolution.</title>
        <authorList>
            <person name="Badouin H."/>
            <person name="Gouzy J."/>
            <person name="Grassa C.J."/>
            <person name="Murat F."/>
            <person name="Staton S.E."/>
            <person name="Cottret L."/>
            <person name="Lelandais-Briere C."/>
            <person name="Owens G.L."/>
            <person name="Carrere S."/>
            <person name="Mayjonade B."/>
            <person name="Legrand L."/>
            <person name="Gill N."/>
            <person name="Kane N.C."/>
            <person name="Bowers J.E."/>
            <person name="Hubner S."/>
            <person name="Bellec A."/>
            <person name="Berard A."/>
            <person name="Berges H."/>
            <person name="Blanchet N."/>
            <person name="Boniface M.C."/>
            <person name="Brunel D."/>
            <person name="Catrice O."/>
            <person name="Chaidir N."/>
            <person name="Claudel C."/>
            <person name="Donnadieu C."/>
            <person name="Faraut T."/>
            <person name="Fievet G."/>
            <person name="Helmstetter N."/>
            <person name="King M."/>
            <person name="Knapp S.J."/>
            <person name="Lai Z."/>
            <person name="Le Paslier M.C."/>
            <person name="Lippi Y."/>
            <person name="Lorenzon L."/>
            <person name="Mandel J.R."/>
            <person name="Marage G."/>
            <person name="Marchand G."/>
            <person name="Marquand E."/>
            <person name="Bret-Mestries E."/>
            <person name="Morien E."/>
            <person name="Nambeesan S."/>
            <person name="Nguyen T."/>
            <person name="Pegot-Espagnet P."/>
            <person name="Pouilly N."/>
            <person name="Raftis F."/>
            <person name="Sallet E."/>
            <person name="Schiex T."/>
            <person name="Thomas J."/>
            <person name="Vandecasteele C."/>
            <person name="Vares D."/>
            <person name="Vear F."/>
            <person name="Vautrin S."/>
            <person name="Crespi M."/>
            <person name="Mangin B."/>
            <person name="Burke J.M."/>
            <person name="Salse J."/>
            <person name="Munos S."/>
            <person name="Vincourt P."/>
            <person name="Rieseberg L.H."/>
            <person name="Langlade N.B."/>
        </authorList>
    </citation>
    <scope>NUCLEOTIDE SEQUENCE</scope>
    <source>
        <tissue evidence="5">Leaves</tissue>
    </source>
</reference>
<sequence length="123" mass="13597">MLLNVHRVNGMFIMLLNVHRVNGMFLMLLNVHRVNGVTPGIAVKARRVGGSTHQVPIEIGSTQGKALAIRWLLAASRKRPGRNMAFKLSSEIVDAAKGSGDAICKREETHRMAEANRAFAHFR</sequence>
<dbReference type="GO" id="GO:0006412">
    <property type="term" value="P:translation"/>
    <property type="evidence" value="ECO:0000318"/>
    <property type="project" value="GO_Central"/>
</dbReference>
<dbReference type="GO" id="GO:1990904">
    <property type="term" value="C:ribonucleoprotein complex"/>
    <property type="evidence" value="ECO:0007669"/>
    <property type="project" value="UniProtKB-KW"/>
</dbReference>
<dbReference type="Gene3D" id="1.10.455.10">
    <property type="entry name" value="Ribosomal protein S7 domain"/>
    <property type="match status" value="1"/>
</dbReference>
<dbReference type="InterPro" id="IPR023798">
    <property type="entry name" value="Ribosomal_uS7_dom"/>
</dbReference>
<proteinExistence type="inferred from homology"/>
<dbReference type="GO" id="GO:0005840">
    <property type="term" value="C:ribosome"/>
    <property type="evidence" value="ECO:0000318"/>
    <property type="project" value="GO_Central"/>
</dbReference>
<dbReference type="GO" id="GO:0003735">
    <property type="term" value="F:structural constituent of ribosome"/>
    <property type="evidence" value="ECO:0000318"/>
    <property type="project" value="GO_Central"/>
</dbReference>
<evidence type="ECO:0000256" key="3">
    <source>
        <dbReference type="ARBA" id="ARBA00023274"/>
    </source>
</evidence>
<evidence type="ECO:0000259" key="4">
    <source>
        <dbReference type="Pfam" id="PF00177"/>
    </source>
</evidence>
<feature type="domain" description="Small ribosomal subunit protein uS7" evidence="4">
    <location>
        <begin position="34"/>
        <end position="117"/>
    </location>
</feature>
<keyword evidence="2 5" id="KW-0689">Ribosomal protein</keyword>
<dbReference type="GO" id="GO:0019843">
    <property type="term" value="F:rRNA binding"/>
    <property type="evidence" value="ECO:0000318"/>
    <property type="project" value="GO_Central"/>
</dbReference>
<protein>
    <submittedName>
        <fullName evidence="5">Ribosomal protein S5/S7</fullName>
    </submittedName>
</protein>
<accession>A0A9K3GYK7</accession>
<evidence type="ECO:0000256" key="1">
    <source>
        <dbReference type="ARBA" id="ARBA00007151"/>
    </source>
</evidence>
<dbReference type="Pfam" id="PF00177">
    <property type="entry name" value="Ribosomal_S7"/>
    <property type="match status" value="1"/>
</dbReference>
<dbReference type="InterPro" id="IPR000235">
    <property type="entry name" value="Ribosomal_uS7"/>
</dbReference>
<dbReference type="Proteomes" id="UP000215914">
    <property type="component" value="Unassembled WGS sequence"/>
</dbReference>
<dbReference type="EMBL" id="MNCJ02000331">
    <property type="protein sequence ID" value="KAF5759911.1"/>
    <property type="molecule type" value="Genomic_DNA"/>
</dbReference>
<dbReference type="Gramene" id="mRNA:HanXRQr2_Chr16g0747131">
    <property type="protein sequence ID" value="CDS:HanXRQr2_Chr16g0747131.1"/>
    <property type="gene ID" value="HanXRQr2_Chr16g0747131"/>
</dbReference>
<organism evidence="5 6">
    <name type="scientific">Helianthus annuus</name>
    <name type="common">Common sunflower</name>
    <dbReference type="NCBI Taxonomy" id="4232"/>
    <lineage>
        <taxon>Eukaryota</taxon>
        <taxon>Viridiplantae</taxon>
        <taxon>Streptophyta</taxon>
        <taxon>Embryophyta</taxon>
        <taxon>Tracheophyta</taxon>
        <taxon>Spermatophyta</taxon>
        <taxon>Magnoliopsida</taxon>
        <taxon>eudicotyledons</taxon>
        <taxon>Gunneridae</taxon>
        <taxon>Pentapetalae</taxon>
        <taxon>asterids</taxon>
        <taxon>campanulids</taxon>
        <taxon>Asterales</taxon>
        <taxon>Asteraceae</taxon>
        <taxon>Asteroideae</taxon>
        <taxon>Heliantheae alliance</taxon>
        <taxon>Heliantheae</taxon>
        <taxon>Helianthus</taxon>
    </lineage>
</organism>
<dbReference type="PANTHER" id="PTHR11205">
    <property type="entry name" value="RIBOSOMAL PROTEIN S7"/>
    <property type="match status" value="1"/>
</dbReference>
<gene>
    <name evidence="5" type="ORF">HanXRQr2_Chr16g0747131</name>
</gene>
<keyword evidence="6" id="KW-1185">Reference proteome</keyword>
<evidence type="ECO:0000256" key="2">
    <source>
        <dbReference type="ARBA" id="ARBA00022980"/>
    </source>
</evidence>
<dbReference type="SUPFAM" id="SSF47973">
    <property type="entry name" value="Ribosomal protein S7"/>
    <property type="match status" value="1"/>
</dbReference>
<comment type="caution">
    <text evidence="5">The sequence shown here is derived from an EMBL/GenBank/DDBJ whole genome shotgun (WGS) entry which is preliminary data.</text>
</comment>
<dbReference type="AlphaFoldDB" id="A0A9K3GYK7"/>
<name>A0A9K3GYK7_HELAN</name>
<evidence type="ECO:0000313" key="5">
    <source>
        <dbReference type="EMBL" id="KAF5759911.1"/>
    </source>
</evidence>
<comment type="similarity">
    <text evidence="1">Belongs to the universal ribosomal protein uS7 family.</text>
</comment>
<evidence type="ECO:0000313" key="6">
    <source>
        <dbReference type="Proteomes" id="UP000215914"/>
    </source>
</evidence>
<dbReference type="InterPro" id="IPR036823">
    <property type="entry name" value="Ribosomal_uS7_dom_sf"/>
</dbReference>